<comment type="caution">
    <text evidence="1">The sequence shown here is derived from an EMBL/GenBank/DDBJ whole genome shotgun (WGS) entry which is preliminary data.</text>
</comment>
<reference evidence="1 2" key="1">
    <citation type="submission" date="2012-05" db="EMBL/GenBank/DDBJ databases">
        <authorList>
            <person name="Harkins D.M."/>
            <person name="Madupu R."/>
            <person name="Durkin A.S."/>
            <person name="Torralba M."/>
            <person name="Methe B."/>
            <person name="Sutton G.G."/>
            <person name="Nelson K.E."/>
        </authorList>
    </citation>
    <scope>NUCLEOTIDE SEQUENCE [LARGE SCALE GENOMIC DNA]</scope>
    <source>
        <strain evidence="1 2">F0489</strain>
    </source>
</reference>
<dbReference type="AlphaFoldDB" id="J1HKI3"/>
<name>J1HKI3_9ACTO</name>
<dbReference type="EMBL" id="AKFT01000061">
    <property type="protein sequence ID" value="EJF46465.1"/>
    <property type="molecule type" value="Genomic_DNA"/>
</dbReference>
<organism evidence="1 2">
    <name type="scientific">Actinomyces massiliensis F0489</name>
    <dbReference type="NCBI Taxonomy" id="1125718"/>
    <lineage>
        <taxon>Bacteria</taxon>
        <taxon>Bacillati</taxon>
        <taxon>Actinomycetota</taxon>
        <taxon>Actinomycetes</taxon>
        <taxon>Actinomycetales</taxon>
        <taxon>Actinomycetaceae</taxon>
        <taxon>Actinomyces</taxon>
    </lineage>
</organism>
<gene>
    <name evidence="1" type="ORF">HMPREF1318_2939</name>
</gene>
<dbReference type="Proteomes" id="UP000002941">
    <property type="component" value="Unassembled WGS sequence"/>
</dbReference>
<evidence type="ECO:0000313" key="2">
    <source>
        <dbReference type="Proteomes" id="UP000002941"/>
    </source>
</evidence>
<keyword evidence="2" id="KW-1185">Reference proteome</keyword>
<sequence length="37" mass="4358">MRARSAEAVLWWRRRRLRWERALGPRLSVLALVVGGL</sequence>
<accession>J1HKI3</accession>
<proteinExistence type="predicted"/>
<evidence type="ECO:0000313" key="1">
    <source>
        <dbReference type="EMBL" id="EJF46465.1"/>
    </source>
</evidence>
<protein>
    <submittedName>
        <fullName evidence="1">Uncharacterized protein</fullName>
    </submittedName>
</protein>